<feature type="region of interest" description="Disordered" evidence="1">
    <location>
        <begin position="516"/>
        <end position="555"/>
    </location>
</feature>
<dbReference type="PROSITE" id="PS50235">
    <property type="entry name" value="USP_3"/>
    <property type="match status" value="1"/>
</dbReference>
<feature type="region of interest" description="Disordered" evidence="1">
    <location>
        <begin position="330"/>
        <end position="415"/>
    </location>
</feature>
<feature type="compositionally biased region" description="Gly residues" evidence="1">
    <location>
        <begin position="526"/>
        <end position="542"/>
    </location>
</feature>
<feature type="compositionally biased region" description="Basic and acidic residues" evidence="1">
    <location>
        <begin position="364"/>
        <end position="380"/>
    </location>
</feature>
<dbReference type="Pfam" id="PF00443">
    <property type="entry name" value="UCH"/>
    <property type="match status" value="1"/>
</dbReference>
<dbReference type="PANTHER" id="PTHR21646">
    <property type="entry name" value="UBIQUITIN CARBOXYL-TERMINAL HYDROLASE"/>
    <property type="match status" value="1"/>
</dbReference>
<name>A0A9W7L2S4_9STRA</name>
<dbReference type="OrthoDB" id="292964at2759"/>
<dbReference type="GO" id="GO:0004843">
    <property type="term" value="F:cysteine-type deubiquitinase activity"/>
    <property type="evidence" value="ECO:0007669"/>
    <property type="project" value="InterPro"/>
</dbReference>
<feature type="region of interest" description="Disordered" evidence="1">
    <location>
        <begin position="1380"/>
        <end position="1412"/>
    </location>
</feature>
<dbReference type="InterPro" id="IPR018200">
    <property type="entry name" value="USP_CS"/>
</dbReference>
<dbReference type="PANTHER" id="PTHR21646:SF46">
    <property type="entry name" value="UBIQUITIN CARBOXYL-TERMINAL HYDROLASE"/>
    <property type="match status" value="1"/>
</dbReference>
<accession>A0A9W7L2S4</accession>
<evidence type="ECO:0000313" key="4">
    <source>
        <dbReference type="Proteomes" id="UP001165065"/>
    </source>
</evidence>
<reference evidence="4" key="1">
    <citation type="journal article" date="2023" name="Commun. Biol.">
        <title>Genome analysis of Parmales, the sister group of diatoms, reveals the evolutionary specialization of diatoms from phago-mixotrophs to photoautotrophs.</title>
        <authorList>
            <person name="Ban H."/>
            <person name="Sato S."/>
            <person name="Yoshikawa S."/>
            <person name="Yamada K."/>
            <person name="Nakamura Y."/>
            <person name="Ichinomiya M."/>
            <person name="Sato N."/>
            <person name="Blanc-Mathieu R."/>
            <person name="Endo H."/>
            <person name="Kuwata A."/>
            <person name="Ogata H."/>
        </authorList>
    </citation>
    <scope>NUCLEOTIDE SEQUENCE [LARGE SCALE GENOMIC DNA]</scope>
</reference>
<comment type="caution">
    <text evidence="3">The sequence shown here is derived from an EMBL/GenBank/DDBJ whole genome shotgun (WGS) entry which is preliminary data.</text>
</comment>
<feature type="region of interest" description="Disordered" evidence="1">
    <location>
        <begin position="44"/>
        <end position="72"/>
    </location>
</feature>
<dbReference type="PROSITE" id="PS00972">
    <property type="entry name" value="USP_1"/>
    <property type="match status" value="1"/>
</dbReference>
<gene>
    <name evidence="3" type="ORF">TrCOL_g11778</name>
</gene>
<dbReference type="SUPFAM" id="SSF54001">
    <property type="entry name" value="Cysteine proteinases"/>
    <property type="match status" value="1"/>
</dbReference>
<dbReference type="InterPro" id="IPR001394">
    <property type="entry name" value="Peptidase_C19_UCH"/>
</dbReference>
<evidence type="ECO:0000259" key="2">
    <source>
        <dbReference type="PROSITE" id="PS50235"/>
    </source>
</evidence>
<evidence type="ECO:0000313" key="3">
    <source>
        <dbReference type="EMBL" id="GMI23276.1"/>
    </source>
</evidence>
<dbReference type="GO" id="GO:0016579">
    <property type="term" value="P:protein deubiquitination"/>
    <property type="evidence" value="ECO:0007669"/>
    <property type="project" value="InterPro"/>
</dbReference>
<protein>
    <recommendedName>
        <fullName evidence="2">USP domain-containing protein</fullName>
    </recommendedName>
</protein>
<organism evidence="3 4">
    <name type="scientific">Triparma columacea</name>
    <dbReference type="NCBI Taxonomy" id="722753"/>
    <lineage>
        <taxon>Eukaryota</taxon>
        <taxon>Sar</taxon>
        <taxon>Stramenopiles</taxon>
        <taxon>Ochrophyta</taxon>
        <taxon>Bolidophyceae</taxon>
        <taxon>Parmales</taxon>
        <taxon>Triparmaceae</taxon>
        <taxon>Triparma</taxon>
    </lineage>
</organism>
<proteinExistence type="predicted"/>
<dbReference type="InterPro" id="IPR028889">
    <property type="entry name" value="USP"/>
</dbReference>
<feature type="region of interest" description="Disordered" evidence="1">
    <location>
        <begin position="898"/>
        <end position="917"/>
    </location>
</feature>
<dbReference type="EMBL" id="BRYA01000565">
    <property type="protein sequence ID" value="GMI23276.1"/>
    <property type="molecule type" value="Genomic_DNA"/>
</dbReference>
<dbReference type="Proteomes" id="UP001165065">
    <property type="component" value="Unassembled WGS sequence"/>
</dbReference>
<sequence length="1487" mass="165527">MAMDYDTAAVLYYANERMGLAVNGGEGGGDLKELVKELKRIEEGGEGGKGKWKSSRGWVRSGGEEEGERDTNVRRAWAQVEILKVIKKGYKGREGREKWEDWKREMKEDVEEWCEREIGVSPREKRNKFKIEYTNATEHKGHGKDDEPKDPTKNTTSSSQKLAYAIPESYYNRIHAYLTSPTSPLPPPCDTSTIFTYQPSYGTYRSLIPSSPHVIITSYQWRAILNNIGGGPSVPVKEVTQVTNVAVVGGGEEAYKLNLPTLTWAGKEEEWVGWLGDLCMRKLREGIHNSKQGTSGKRSSSEEGEMVVWKARCWKGGNFRELDLAHEGHWTGDGTGVWEDGVRRKRAKEMAGKDDNNEDEDVEDSKRNGSDELETHKLGTSEDEFDDSSSSGNSLNSHNGMGDESSMGGYSNSSSNSLHGLNPTFTPIGSPRYVVVEVAPLNSPWHRRNVKVPRSWRDKLATLVVQTLDARDYAGRWREGRVVKIEQGKVRIDYVGFKGGSWYDCDSRDLAPKGSFVTGKTAGKEMGMGGTRSGKGGRGGRMGGRRRETGNNKNGTLIRDLRTDKINKGRGIANMGNTCYMNAAIQCVAHLPLLRGYLLRGGHLSDLNPENPLGSGGAVTKAFAQVVKEIHGRRSEGAVEPRAFRRALVEFKRDFAGNEQQDSQEFLGVLLDACHEDCNRVKHKPLVPPIDEAWADTVDLKRFGREAWSRHLRRNLSPVSSLFHGLTLSNVVCADCGAKSRSFDPWGMISCPINTGEELIIRVTVFRRATGFNATRVFGGVEGEGGNPPSKNLVGEQYALSIPPLSDFGDIKLRLSNLTSIPEASMILCWVEEGSETTEGRGYEGKFWEVEEMEDESSISSYFPGEGEEEVAMTLGEAPHTITRLVVFENTIHEKDILDDEDTSSELSGEDGETEEEWEEKCKEKFLSYYNSDSECALYDTSPILMSKIISSARWPVSEDEVNSSILGLRFDMEDGNKTVRGQVIGECETEGKVRVHFDRYSTKWDREYGLKNFQHPKIRPLYMTKSASPPSPLSRIKVYHRRDRGLSDEAVDENSGLDMPLHFNFGLTSIVHAHYEWSTARAGAHILAQVGRFVSSKSVALEIGEVVRWLVERDAEWYGKQLGEDLSEFDVGGWNSRFKKSLAPKLKKLPFVLKAASAANPGGVYGDEDTEEDFNMSLINSLGNVLTPRICVVVHWKGSAKTTYQLPAVKVHEKSEREAAEMERERGETGADGGGLKLESCLREYFKAQTLEVEEHFWMCPKCKDVREGKQAMSLWKCPDLLVIHLKRFNASSRWKSKIRTKVDFPLVGLDLSPFIHPSAKEGPESGACYTYDCCGVINHLGGISGGHYVAHVKVTECDGEKGVENVFVDAMMGDGAGSWMKKSGEGGGGEDGGKGEEEENMKKASNGGAGSWFRKRMGMGGIEEDFKSELELEEEERRRREGGYWVLADDDRVEEVCSDAVVSEAAYVLFYRKRNLGAYNMAEFG</sequence>
<evidence type="ECO:0000256" key="1">
    <source>
        <dbReference type="SAM" id="MobiDB-lite"/>
    </source>
</evidence>
<dbReference type="InterPro" id="IPR038765">
    <property type="entry name" value="Papain-like_cys_pep_sf"/>
</dbReference>
<feature type="compositionally biased region" description="Basic and acidic residues" evidence="1">
    <location>
        <begin position="137"/>
        <end position="152"/>
    </location>
</feature>
<dbReference type="InterPro" id="IPR050185">
    <property type="entry name" value="Ub_carboxyl-term_hydrolase"/>
</dbReference>
<dbReference type="Gene3D" id="3.90.70.10">
    <property type="entry name" value="Cysteine proteinases"/>
    <property type="match status" value="2"/>
</dbReference>
<feature type="region of interest" description="Disordered" evidence="1">
    <location>
        <begin position="133"/>
        <end position="159"/>
    </location>
</feature>
<feature type="compositionally biased region" description="Low complexity" evidence="1">
    <location>
        <begin position="388"/>
        <end position="415"/>
    </location>
</feature>
<feature type="domain" description="USP" evidence="2">
    <location>
        <begin position="570"/>
        <end position="1476"/>
    </location>
</feature>
<keyword evidence="4" id="KW-1185">Reference proteome</keyword>